<gene>
    <name evidence="2" type="ORF">COW72_02650</name>
</gene>
<evidence type="ECO:0000313" key="3">
    <source>
        <dbReference type="Proteomes" id="UP000230778"/>
    </source>
</evidence>
<accession>A0A2H0FHW4</accession>
<name>A0A2H0FHW4_9BACT</name>
<feature type="coiled-coil region" evidence="1">
    <location>
        <begin position="7"/>
        <end position="66"/>
    </location>
</feature>
<keyword evidence="1" id="KW-0175">Coiled coil</keyword>
<evidence type="ECO:0000313" key="2">
    <source>
        <dbReference type="EMBL" id="PIQ05611.1"/>
    </source>
</evidence>
<dbReference type="AlphaFoldDB" id="A0A2H0FHW4"/>
<comment type="caution">
    <text evidence="2">The sequence shown here is derived from an EMBL/GenBank/DDBJ whole genome shotgun (WGS) entry which is preliminary data.</text>
</comment>
<reference evidence="2 3" key="1">
    <citation type="submission" date="2017-09" db="EMBL/GenBank/DDBJ databases">
        <title>Depth-based differentiation of microbial function through sediment-hosted aquifers and enrichment of novel symbionts in the deep terrestrial subsurface.</title>
        <authorList>
            <person name="Probst A.J."/>
            <person name="Ladd B."/>
            <person name="Jarett J.K."/>
            <person name="Geller-Mcgrath D.E."/>
            <person name="Sieber C.M."/>
            <person name="Emerson J.B."/>
            <person name="Anantharaman K."/>
            <person name="Thomas B.C."/>
            <person name="Malmstrom R."/>
            <person name="Stieglmeier M."/>
            <person name="Klingl A."/>
            <person name="Woyke T."/>
            <person name="Ryan C.M."/>
            <person name="Banfield J.F."/>
        </authorList>
    </citation>
    <scope>NUCLEOTIDE SEQUENCE [LARGE SCALE GENOMIC DNA]</scope>
    <source>
        <strain evidence="2">CG18_big_fil_WC_8_21_14_2_50_37_10</strain>
    </source>
</reference>
<sequence>MKEKKVLDKLVKELIILEKKKARILQEVEELTKKPKADPKKVQSPVKRTKKLIERFQKKLEVIEKMASKI</sequence>
<organism evidence="2 3">
    <name type="scientific">Candidatus Nealsonbacteria bacterium CG18_big_fil_WC_8_21_14_2_50_37_10</name>
    <dbReference type="NCBI Taxonomy" id="1974717"/>
    <lineage>
        <taxon>Bacteria</taxon>
        <taxon>Candidatus Nealsoniibacteriota</taxon>
    </lineage>
</organism>
<protein>
    <submittedName>
        <fullName evidence="2">Uncharacterized protein</fullName>
    </submittedName>
</protein>
<evidence type="ECO:0000256" key="1">
    <source>
        <dbReference type="SAM" id="Coils"/>
    </source>
</evidence>
<proteinExistence type="predicted"/>
<dbReference type="EMBL" id="PCUC01000140">
    <property type="protein sequence ID" value="PIQ05611.1"/>
    <property type="molecule type" value="Genomic_DNA"/>
</dbReference>
<dbReference type="Proteomes" id="UP000230778">
    <property type="component" value="Unassembled WGS sequence"/>
</dbReference>